<name>C8X1D2_DESRD</name>
<accession>C8X1D2</accession>
<dbReference type="AlphaFoldDB" id="C8X1D2"/>
<proteinExistence type="predicted"/>
<evidence type="ECO:0000313" key="2">
    <source>
        <dbReference type="Proteomes" id="UP000001052"/>
    </source>
</evidence>
<dbReference type="KEGG" id="drt:Dret_0941"/>
<dbReference type="EMBL" id="CP001734">
    <property type="protein sequence ID" value="ACV68229.1"/>
    <property type="molecule type" value="Genomic_DNA"/>
</dbReference>
<reference evidence="1 2" key="2">
    <citation type="journal article" date="2010" name="Stand. Genomic Sci.">
        <title>Complete genome sequence of Desulfohalobium retbaense type strain (HR(100)).</title>
        <authorList>
            <person name="Spring S."/>
            <person name="Nolan M."/>
            <person name="Lapidus A."/>
            <person name="Glavina Del Rio T."/>
            <person name="Copeland A."/>
            <person name="Tice H."/>
            <person name="Cheng J.F."/>
            <person name="Lucas S."/>
            <person name="Land M."/>
            <person name="Chen F."/>
            <person name="Bruce D."/>
            <person name="Goodwin L."/>
            <person name="Pitluck S."/>
            <person name="Ivanova N."/>
            <person name="Mavromatis K."/>
            <person name="Mikhailova N."/>
            <person name="Pati A."/>
            <person name="Chen A."/>
            <person name="Palaniappan K."/>
            <person name="Hauser L."/>
            <person name="Chang Y.J."/>
            <person name="Jeffries C.D."/>
            <person name="Munk C."/>
            <person name="Kiss H."/>
            <person name="Chain P."/>
            <person name="Han C."/>
            <person name="Brettin T."/>
            <person name="Detter J.C."/>
            <person name="Schuler E."/>
            <person name="Goker M."/>
            <person name="Rohde M."/>
            <person name="Bristow J."/>
            <person name="Eisen J.A."/>
            <person name="Markowitz V."/>
            <person name="Hugenholtz P."/>
            <person name="Kyrpides N.C."/>
            <person name="Klenk H.P."/>
        </authorList>
    </citation>
    <scope>NUCLEOTIDE SEQUENCE [LARGE SCALE GENOMIC DNA]</scope>
    <source>
        <strain evidence="1 2">DSM 5692</strain>
    </source>
</reference>
<evidence type="ECO:0000313" key="1">
    <source>
        <dbReference type="EMBL" id="ACV68229.1"/>
    </source>
</evidence>
<sequence>MSRFQFIPLREAFFCARMQDIQECIGHRDPHMTDRSTHVASSRVYQAFVVLGKYRPNHPDSSPLNPKR</sequence>
<dbReference type="Proteomes" id="UP000001052">
    <property type="component" value="Chromosome"/>
</dbReference>
<gene>
    <name evidence="1" type="ordered locus">Dret_0941</name>
</gene>
<organism evidence="1 2">
    <name type="scientific">Desulfohalobium retbaense (strain ATCC 49708 / DSM 5692 / JCM 16813 / HR100)</name>
    <dbReference type="NCBI Taxonomy" id="485915"/>
    <lineage>
        <taxon>Bacteria</taxon>
        <taxon>Pseudomonadati</taxon>
        <taxon>Thermodesulfobacteriota</taxon>
        <taxon>Desulfovibrionia</taxon>
        <taxon>Desulfovibrionales</taxon>
        <taxon>Desulfohalobiaceae</taxon>
        <taxon>Desulfohalobium</taxon>
    </lineage>
</organism>
<protein>
    <submittedName>
        <fullName evidence="1">Uncharacterized protein</fullName>
    </submittedName>
</protein>
<reference evidence="2" key="1">
    <citation type="submission" date="2009-09" db="EMBL/GenBank/DDBJ databases">
        <title>The complete chromosome of Desulfohalobium retbaense DSM 5692.</title>
        <authorList>
            <consortium name="US DOE Joint Genome Institute (JGI-PGF)"/>
            <person name="Lucas S."/>
            <person name="Copeland A."/>
            <person name="Lapidus A."/>
            <person name="Glavina del Rio T."/>
            <person name="Dalin E."/>
            <person name="Tice H."/>
            <person name="Bruce D."/>
            <person name="Goodwin L."/>
            <person name="Pitluck S."/>
            <person name="Kyrpides N."/>
            <person name="Mavromatis K."/>
            <person name="Ivanova N."/>
            <person name="Mikhailova N."/>
            <person name="Munk A.C."/>
            <person name="Brettin T."/>
            <person name="Detter J.C."/>
            <person name="Han C."/>
            <person name="Tapia R."/>
            <person name="Larimer F."/>
            <person name="Land M."/>
            <person name="Hauser L."/>
            <person name="Markowitz V."/>
            <person name="Cheng J.-F."/>
            <person name="Hugenholtz P."/>
            <person name="Woyke T."/>
            <person name="Wu D."/>
            <person name="Spring S."/>
            <person name="Klenk H.-P."/>
            <person name="Eisen J.A."/>
        </authorList>
    </citation>
    <scope>NUCLEOTIDE SEQUENCE [LARGE SCALE GENOMIC DNA]</scope>
    <source>
        <strain evidence="2">DSM 5692</strain>
    </source>
</reference>
<dbReference type="HOGENOM" id="CLU_2787106_0_0_7"/>
<keyword evidence="2" id="KW-1185">Reference proteome</keyword>